<gene>
    <name evidence="1" type="ORF">HMPREF1015_02754</name>
</gene>
<dbReference type="Proteomes" id="UP000011747">
    <property type="component" value="Unassembled WGS sequence"/>
</dbReference>
<accession>G9QNL1</accession>
<protein>
    <submittedName>
        <fullName evidence="1">Uncharacterized protein</fullName>
    </submittedName>
</protein>
<reference evidence="1 2" key="1">
    <citation type="submission" date="2011-09" db="EMBL/GenBank/DDBJ databases">
        <title>The Genome Sequence of Bacillus smithii 7_3_47FAA.</title>
        <authorList>
            <consortium name="The Broad Institute Genome Sequencing Platform"/>
            <person name="Earl A."/>
            <person name="Ward D."/>
            <person name="Feldgarden M."/>
            <person name="Gevers D."/>
            <person name="Daigneault M."/>
            <person name="Strauss J."/>
            <person name="Allen-Vercoe E."/>
            <person name="Young S.K."/>
            <person name="Zeng Q."/>
            <person name="Gargeya S."/>
            <person name="Fitzgerald M."/>
            <person name="Haas B."/>
            <person name="Abouelleil A."/>
            <person name="Alvarado L."/>
            <person name="Arachchi H.M."/>
            <person name="Berlin A."/>
            <person name="Brown A."/>
            <person name="Chapman S.B."/>
            <person name="Chen Z."/>
            <person name="Dunbar C."/>
            <person name="Freedman E."/>
            <person name="Gearin G."/>
            <person name="Goldberg J."/>
            <person name="Griggs A."/>
            <person name="Gujja S."/>
            <person name="Heiman D."/>
            <person name="Howarth C."/>
            <person name="Larson L."/>
            <person name="Lui A."/>
            <person name="MacDonald P.J.P."/>
            <person name="Montmayeur A."/>
            <person name="Murphy C."/>
            <person name="Neiman D."/>
            <person name="Pearson M."/>
            <person name="Priest M."/>
            <person name="Roberts A."/>
            <person name="Saif S."/>
            <person name="Shea T."/>
            <person name="Shenoy N."/>
            <person name="Sisk P."/>
            <person name="Stolte C."/>
            <person name="Sykes S."/>
            <person name="Wortman J."/>
            <person name="Nusbaum C."/>
            <person name="Birren B."/>
        </authorList>
    </citation>
    <scope>NUCLEOTIDE SEQUENCE [LARGE SCALE GENOMIC DNA]</scope>
    <source>
        <strain evidence="1 2">7_3_47FAA</strain>
    </source>
</reference>
<name>G9QNL1_9BACI</name>
<sequence length="88" mass="10239">MAQYHIPVKDRLLHGLSTKDEGICWNKSLINSSRRKQKNSLVPSVMNKRINIKSIETVRIHVSWRVSRIRDGSSPPNCFNYTNEVNKF</sequence>
<proteinExistence type="predicted"/>
<keyword evidence="2" id="KW-1185">Reference proteome</keyword>
<organism evidence="1 2">
    <name type="scientific">Bacillus smithii 7_3_47FAA</name>
    <dbReference type="NCBI Taxonomy" id="665952"/>
    <lineage>
        <taxon>Bacteria</taxon>
        <taxon>Bacillati</taxon>
        <taxon>Bacillota</taxon>
        <taxon>Bacilli</taxon>
        <taxon>Bacillales</taxon>
        <taxon>Bacillaceae</taxon>
        <taxon>Bacillus</taxon>
    </lineage>
</organism>
<comment type="caution">
    <text evidence="1">The sequence shown here is derived from an EMBL/GenBank/DDBJ whole genome shotgun (WGS) entry which is preliminary data.</text>
</comment>
<dbReference type="EMBL" id="ACWF01000137">
    <property type="protein sequence ID" value="EHL75604.1"/>
    <property type="molecule type" value="Genomic_DNA"/>
</dbReference>
<dbReference type="HOGENOM" id="CLU_2462720_0_0_9"/>
<dbReference type="AlphaFoldDB" id="G9QNL1"/>
<evidence type="ECO:0000313" key="1">
    <source>
        <dbReference type="EMBL" id="EHL75604.1"/>
    </source>
</evidence>
<evidence type="ECO:0000313" key="2">
    <source>
        <dbReference type="Proteomes" id="UP000011747"/>
    </source>
</evidence>